<organism evidence="3 4">
    <name type="scientific">Antrodiella citrinella</name>
    <dbReference type="NCBI Taxonomy" id="2447956"/>
    <lineage>
        <taxon>Eukaryota</taxon>
        <taxon>Fungi</taxon>
        <taxon>Dikarya</taxon>
        <taxon>Basidiomycota</taxon>
        <taxon>Agaricomycotina</taxon>
        <taxon>Agaricomycetes</taxon>
        <taxon>Polyporales</taxon>
        <taxon>Steccherinaceae</taxon>
        <taxon>Antrodiella</taxon>
    </lineage>
</organism>
<dbReference type="Proteomes" id="UP000308730">
    <property type="component" value="Unassembled WGS sequence"/>
</dbReference>
<reference evidence="3 4" key="1">
    <citation type="submission" date="2019-02" db="EMBL/GenBank/DDBJ databases">
        <title>Genome sequencing of the rare red list fungi Antrodiella citrinella (Flaviporus citrinellus).</title>
        <authorList>
            <person name="Buettner E."/>
            <person name="Kellner H."/>
        </authorList>
    </citation>
    <scope>NUCLEOTIDE SEQUENCE [LARGE SCALE GENOMIC DNA]</scope>
    <source>
        <strain evidence="3 4">DSM 108506</strain>
    </source>
</reference>
<proteinExistence type="predicted"/>
<dbReference type="OrthoDB" id="2953893at2759"/>
<dbReference type="EMBL" id="SGPM01000074">
    <property type="protein sequence ID" value="THH30601.1"/>
    <property type="molecule type" value="Genomic_DNA"/>
</dbReference>
<dbReference type="AlphaFoldDB" id="A0A4S4MYX7"/>
<evidence type="ECO:0000313" key="3">
    <source>
        <dbReference type="EMBL" id="THH30601.1"/>
    </source>
</evidence>
<dbReference type="PANTHER" id="PTHR40465:SF1">
    <property type="entry name" value="DUF6534 DOMAIN-CONTAINING PROTEIN"/>
    <property type="match status" value="1"/>
</dbReference>
<protein>
    <recommendedName>
        <fullName evidence="2">DUF6534 domain-containing protein</fullName>
    </recommendedName>
</protein>
<gene>
    <name evidence="3" type="ORF">EUX98_g3577</name>
</gene>
<comment type="caution">
    <text evidence="3">The sequence shown here is derived from an EMBL/GenBank/DDBJ whole genome shotgun (WGS) entry which is preliminary data.</text>
</comment>
<keyword evidence="1" id="KW-0812">Transmembrane</keyword>
<evidence type="ECO:0000313" key="4">
    <source>
        <dbReference type="Proteomes" id="UP000308730"/>
    </source>
</evidence>
<feature type="transmembrane region" description="Helical" evidence="1">
    <location>
        <begin position="20"/>
        <end position="47"/>
    </location>
</feature>
<accession>A0A4S4MYX7</accession>
<dbReference type="InterPro" id="IPR045339">
    <property type="entry name" value="DUF6534"/>
</dbReference>
<feature type="domain" description="DUF6534" evidence="2">
    <location>
        <begin position="1"/>
        <end position="77"/>
    </location>
</feature>
<name>A0A4S4MYX7_9APHY</name>
<dbReference type="PANTHER" id="PTHR40465">
    <property type="entry name" value="CHROMOSOME 1, WHOLE GENOME SHOTGUN SEQUENCE"/>
    <property type="match status" value="1"/>
</dbReference>
<evidence type="ECO:0000259" key="2">
    <source>
        <dbReference type="Pfam" id="PF20152"/>
    </source>
</evidence>
<evidence type="ECO:0000256" key="1">
    <source>
        <dbReference type="SAM" id="Phobius"/>
    </source>
</evidence>
<dbReference type="Pfam" id="PF20152">
    <property type="entry name" value="DUF6534"/>
    <property type="match status" value="1"/>
</dbReference>
<keyword evidence="4" id="KW-1185">Reference proteome</keyword>
<sequence>MLYYLIKAKSTSSARRTTSLLTRLITFTLETGLLCAVVNVISFILFLSSRSTLMFVVPLATTSKLYSNCMLAMFNSRIRIVGGRDTAAVEELFISTFNFGSSTGTKSSKNYLHTPADSHPGIRIEMTRITDADVHDDSDVLVMDSSKIQRFKPDDYSFAENQRGGEVHE</sequence>
<keyword evidence="1" id="KW-1133">Transmembrane helix</keyword>
<keyword evidence="1" id="KW-0472">Membrane</keyword>